<comment type="caution">
    <text evidence="2">The sequence shown here is derived from an EMBL/GenBank/DDBJ whole genome shotgun (WGS) entry which is preliminary data.</text>
</comment>
<evidence type="ECO:0000313" key="3">
    <source>
        <dbReference type="Proteomes" id="UP001303473"/>
    </source>
</evidence>
<name>A0AAN6S2F3_9PEZI</name>
<reference evidence="3" key="1">
    <citation type="journal article" date="2023" name="Mol. Phylogenet. Evol.">
        <title>Genome-scale phylogeny and comparative genomics of the fungal order Sordariales.</title>
        <authorList>
            <person name="Hensen N."/>
            <person name="Bonometti L."/>
            <person name="Westerberg I."/>
            <person name="Brannstrom I.O."/>
            <person name="Guillou S."/>
            <person name="Cros-Aarteil S."/>
            <person name="Calhoun S."/>
            <person name="Haridas S."/>
            <person name="Kuo A."/>
            <person name="Mondo S."/>
            <person name="Pangilinan J."/>
            <person name="Riley R."/>
            <person name="LaButti K."/>
            <person name="Andreopoulos B."/>
            <person name="Lipzen A."/>
            <person name="Chen C."/>
            <person name="Yan M."/>
            <person name="Daum C."/>
            <person name="Ng V."/>
            <person name="Clum A."/>
            <person name="Steindorff A."/>
            <person name="Ohm R.A."/>
            <person name="Martin F."/>
            <person name="Silar P."/>
            <person name="Natvig D.O."/>
            <person name="Lalanne C."/>
            <person name="Gautier V."/>
            <person name="Ament-Velasquez S.L."/>
            <person name="Kruys A."/>
            <person name="Hutchinson M.I."/>
            <person name="Powell A.J."/>
            <person name="Barry K."/>
            <person name="Miller A.N."/>
            <person name="Grigoriev I.V."/>
            <person name="Debuchy R."/>
            <person name="Gladieux P."/>
            <person name="Hiltunen Thoren M."/>
            <person name="Johannesson H."/>
        </authorList>
    </citation>
    <scope>NUCLEOTIDE SEQUENCE [LARGE SCALE GENOMIC DNA]</scope>
    <source>
        <strain evidence="3">CBS 340.73</strain>
    </source>
</reference>
<protein>
    <submittedName>
        <fullName evidence="2">Uncharacterized protein</fullName>
    </submittedName>
</protein>
<keyword evidence="1" id="KW-0732">Signal</keyword>
<feature type="signal peptide" evidence="1">
    <location>
        <begin position="1"/>
        <end position="19"/>
    </location>
</feature>
<gene>
    <name evidence="2" type="ORF">QBC46DRAFT_439876</name>
</gene>
<proteinExistence type="predicted"/>
<dbReference type="EMBL" id="MU853825">
    <property type="protein sequence ID" value="KAK3938642.1"/>
    <property type="molecule type" value="Genomic_DNA"/>
</dbReference>
<accession>A0AAN6S2F3</accession>
<dbReference type="Proteomes" id="UP001303473">
    <property type="component" value="Unassembled WGS sequence"/>
</dbReference>
<organism evidence="2 3">
    <name type="scientific">Diplogelasinospora grovesii</name>
    <dbReference type="NCBI Taxonomy" id="303347"/>
    <lineage>
        <taxon>Eukaryota</taxon>
        <taxon>Fungi</taxon>
        <taxon>Dikarya</taxon>
        <taxon>Ascomycota</taxon>
        <taxon>Pezizomycotina</taxon>
        <taxon>Sordariomycetes</taxon>
        <taxon>Sordariomycetidae</taxon>
        <taxon>Sordariales</taxon>
        <taxon>Diplogelasinosporaceae</taxon>
        <taxon>Diplogelasinospora</taxon>
    </lineage>
</organism>
<feature type="chain" id="PRO_5043006215" evidence="1">
    <location>
        <begin position="20"/>
        <end position="224"/>
    </location>
</feature>
<dbReference type="AlphaFoldDB" id="A0AAN6S2F3"/>
<sequence length="224" mass="25896">MHLLSVLLGVVGLVTVSASQDLRDLYHWNDVRRGRQGPEIFGTFNEVDTEEMHQAIQCIADNICNRRAIPKQGKVRCTIGTSVAYICNYRDKRHFDHGDLPCSADEMYEAWRQIRIAKGTETGWWYDKPYHQTMGFDKRCKHNQCDNGWEFSNKAEQCTNINTGSFDNPWTFDYEAPVYLNYTGVYAQRMPTPGDPMEPLYFAPWYEGKRPGKPQIPQEGAWKA</sequence>
<evidence type="ECO:0000256" key="1">
    <source>
        <dbReference type="SAM" id="SignalP"/>
    </source>
</evidence>
<evidence type="ECO:0000313" key="2">
    <source>
        <dbReference type="EMBL" id="KAK3938642.1"/>
    </source>
</evidence>
<keyword evidence="3" id="KW-1185">Reference proteome</keyword>